<dbReference type="EMBL" id="CP116394">
    <property type="protein sequence ID" value="WCE46567.1"/>
    <property type="molecule type" value="Genomic_DNA"/>
</dbReference>
<dbReference type="InterPro" id="IPR050194">
    <property type="entry name" value="Glycosyltransferase_grp1"/>
</dbReference>
<dbReference type="PANTHER" id="PTHR45947">
    <property type="entry name" value="SULFOQUINOVOSYL TRANSFERASE SQD2"/>
    <property type="match status" value="1"/>
</dbReference>
<keyword evidence="2" id="KW-0808">Transferase</keyword>
<evidence type="ECO:0000313" key="6">
    <source>
        <dbReference type="Proteomes" id="UP001211044"/>
    </source>
</evidence>
<sequence length="426" mass="47049">MQILVLSQLWDPEEGISQRRANKLTQTLLEAGHDVTVVASPPHYPGGKLLSSAPAHQPHAFEQVSAHYRIYRSAFREHDFSLPSRIADQAVFLASALKIALGLCRKNHYDLLISTAPPIPNLFVQRLLADLFKIPTLIDLRDAWPDLLDYLGEGNTPTTVAAKLRAKVMTALGEITKLAMGWCIKGAGAITVTSAEYGNRLASRTKAKVLVVYNTLDLPTQVLQNTNLPDDELHVLYAGNIGRAQGLGTALDALRILQRQGENVRLRLIGGGAHLPTLRRRAKQANLPVEFVRRISREELGKHFEWAHTALVTLRDWNPLRTTIPSKLFDGLHRGIHLTVSADGEPAAIVTAASAGAAAPANDPQALAALWRDLLHHPHRLQVDGAGRKWIAEHASPMAQARSYLRAVDHAVNNNTYLLKRWRKRK</sequence>
<evidence type="ECO:0000259" key="4">
    <source>
        <dbReference type="Pfam" id="PF13579"/>
    </source>
</evidence>
<proteinExistence type="predicted"/>
<accession>A0AB38XQH2</accession>
<dbReference type="InterPro" id="IPR001296">
    <property type="entry name" value="Glyco_trans_1"/>
</dbReference>
<organism evidence="5 6">
    <name type="scientific">Winkia neuii subsp. anitrata</name>
    <dbReference type="NCBI Taxonomy" id="29318"/>
    <lineage>
        <taxon>Bacteria</taxon>
        <taxon>Bacillati</taxon>
        <taxon>Actinomycetota</taxon>
        <taxon>Actinomycetes</taxon>
        <taxon>Actinomycetales</taxon>
        <taxon>Actinomycetaceae</taxon>
        <taxon>Winkia</taxon>
    </lineage>
</organism>
<name>A0AB38XQH2_9ACTO</name>
<dbReference type="KEGG" id="wne:PIG85_02685"/>
<reference evidence="5" key="1">
    <citation type="submission" date="2023-01" db="EMBL/GenBank/DDBJ databases">
        <title>Comparative Genomic Analysis of the Clinically-Derived Winkia Strain NY0527 Provides Evidence into the Taxonomic Reassignment of Winkia neuii and Characterizes Their Virulence Traits.</title>
        <authorList>
            <person name="Cai X."/>
            <person name="Peng Y."/>
            <person name="Li M."/>
            <person name="Qiu Y."/>
            <person name="Wang Y."/>
            <person name="Xu L."/>
            <person name="Hou Q."/>
        </authorList>
    </citation>
    <scope>NUCLEOTIDE SEQUENCE</scope>
    <source>
        <strain evidence="5">NY0527</strain>
    </source>
</reference>
<dbReference type="PANTHER" id="PTHR45947:SF3">
    <property type="entry name" value="SULFOQUINOVOSYL TRANSFERASE SQD2"/>
    <property type="match status" value="1"/>
</dbReference>
<keyword evidence="1" id="KW-0328">Glycosyltransferase</keyword>
<dbReference type="GO" id="GO:0016758">
    <property type="term" value="F:hexosyltransferase activity"/>
    <property type="evidence" value="ECO:0007669"/>
    <property type="project" value="TreeGrafter"/>
</dbReference>
<evidence type="ECO:0000259" key="3">
    <source>
        <dbReference type="Pfam" id="PF00534"/>
    </source>
</evidence>
<dbReference type="GO" id="GO:1901137">
    <property type="term" value="P:carbohydrate derivative biosynthetic process"/>
    <property type="evidence" value="ECO:0007669"/>
    <property type="project" value="UniProtKB-ARBA"/>
</dbReference>
<dbReference type="Pfam" id="PF00534">
    <property type="entry name" value="Glycos_transf_1"/>
    <property type="match status" value="1"/>
</dbReference>
<evidence type="ECO:0000256" key="2">
    <source>
        <dbReference type="ARBA" id="ARBA00022679"/>
    </source>
</evidence>
<dbReference type="RefSeq" id="WP_004805640.1">
    <property type="nucleotide sequence ID" value="NZ_CP116394.1"/>
</dbReference>
<protein>
    <submittedName>
        <fullName evidence="5">Glycosyltransferase family 4 protein</fullName>
    </submittedName>
</protein>
<feature type="domain" description="Glycosyltransferase subfamily 4-like N-terminal" evidence="4">
    <location>
        <begin position="18"/>
        <end position="214"/>
    </location>
</feature>
<dbReference type="SUPFAM" id="SSF53756">
    <property type="entry name" value="UDP-Glycosyltransferase/glycogen phosphorylase"/>
    <property type="match status" value="1"/>
</dbReference>
<dbReference type="Pfam" id="PF13579">
    <property type="entry name" value="Glyco_trans_4_4"/>
    <property type="match status" value="1"/>
</dbReference>
<dbReference type="InterPro" id="IPR028098">
    <property type="entry name" value="Glyco_trans_4-like_N"/>
</dbReference>
<feature type="domain" description="Glycosyl transferase family 1" evidence="3">
    <location>
        <begin position="224"/>
        <end position="383"/>
    </location>
</feature>
<dbReference type="CDD" id="cd03794">
    <property type="entry name" value="GT4_WbuB-like"/>
    <property type="match status" value="1"/>
</dbReference>
<evidence type="ECO:0000313" key="5">
    <source>
        <dbReference type="EMBL" id="WCE46567.1"/>
    </source>
</evidence>
<gene>
    <name evidence="5" type="ORF">PIG85_02685</name>
</gene>
<dbReference type="AlphaFoldDB" id="A0AB38XQH2"/>
<dbReference type="Gene3D" id="3.40.50.2000">
    <property type="entry name" value="Glycogen Phosphorylase B"/>
    <property type="match status" value="2"/>
</dbReference>
<dbReference type="Proteomes" id="UP001211044">
    <property type="component" value="Chromosome"/>
</dbReference>
<evidence type="ECO:0000256" key="1">
    <source>
        <dbReference type="ARBA" id="ARBA00022676"/>
    </source>
</evidence>